<dbReference type="InterPro" id="IPR002052">
    <property type="entry name" value="DNA_methylase_N6_adenine_CS"/>
</dbReference>
<dbReference type="AlphaFoldDB" id="A0A0F6RIZ3"/>
<dbReference type="PROSITE" id="PS00092">
    <property type="entry name" value="N6_MTASE"/>
    <property type="match status" value="1"/>
</dbReference>
<dbReference type="EMBL" id="CP011133">
    <property type="protein sequence ID" value="AKE62193.1"/>
    <property type="molecule type" value="Genomic_DNA"/>
</dbReference>
<feature type="binding site" evidence="7">
    <location>
        <position position="7"/>
    </location>
    <ligand>
        <name>S-adenosyl-L-methionine</name>
        <dbReference type="ChEBI" id="CHEBI:59789"/>
    </ligand>
</feature>
<dbReference type="NCBIfam" id="TIGR00571">
    <property type="entry name" value="dam"/>
    <property type="match status" value="1"/>
</dbReference>
<gene>
    <name evidence="9" type="ORF">F384_26950</name>
</gene>
<organism evidence="9 10">
    <name type="scientific">Citrobacter amalonaticus Y19</name>
    <dbReference type="NCBI Taxonomy" id="1261127"/>
    <lineage>
        <taxon>Bacteria</taxon>
        <taxon>Pseudomonadati</taxon>
        <taxon>Pseudomonadota</taxon>
        <taxon>Gammaproteobacteria</taxon>
        <taxon>Enterobacterales</taxon>
        <taxon>Enterobacteriaceae</taxon>
        <taxon>Citrobacter</taxon>
    </lineage>
</organism>
<dbReference type="InterPro" id="IPR029063">
    <property type="entry name" value="SAM-dependent_MTases_sf"/>
</dbReference>
<evidence type="ECO:0000313" key="10">
    <source>
        <dbReference type="Proteomes" id="UP000034085"/>
    </source>
</evidence>
<evidence type="ECO:0000256" key="5">
    <source>
        <dbReference type="ARBA" id="ARBA00022691"/>
    </source>
</evidence>
<dbReference type="InterPro" id="IPR012327">
    <property type="entry name" value="MeTrfase_D12"/>
</dbReference>
<protein>
    <recommendedName>
        <fullName evidence="2 8">Site-specific DNA-methyltransferase (adenine-specific)</fullName>
        <ecNumber evidence="2 8">2.1.1.72</ecNumber>
    </recommendedName>
</protein>
<keyword evidence="9" id="KW-0614">Plasmid</keyword>
<dbReference type="EC" id="2.1.1.72" evidence="2 8"/>
<evidence type="ECO:0000256" key="4">
    <source>
        <dbReference type="ARBA" id="ARBA00022679"/>
    </source>
</evidence>
<dbReference type="OrthoDB" id="9805629at2"/>
<evidence type="ECO:0000256" key="7">
    <source>
        <dbReference type="PIRSR" id="PIRSR000398-1"/>
    </source>
</evidence>
<name>A0A0F6RIZ3_CITAM</name>
<feature type="binding site" evidence="7">
    <location>
        <position position="178"/>
    </location>
    <ligand>
        <name>S-adenosyl-L-methionine</name>
        <dbReference type="ChEBI" id="CHEBI:59789"/>
    </ligand>
</feature>
<dbReference type="GO" id="GO:0009307">
    <property type="term" value="P:DNA restriction-modification system"/>
    <property type="evidence" value="ECO:0007669"/>
    <property type="project" value="InterPro"/>
</dbReference>
<dbReference type="GO" id="GO:0009007">
    <property type="term" value="F:site-specific DNA-methyltransferase (adenine-specific) activity"/>
    <property type="evidence" value="ECO:0007669"/>
    <property type="project" value="UniProtKB-UniRule"/>
</dbReference>
<dbReference type="REBASE" id="110008">
    <property type="entry name" value="M.CamY19ORF26950P"/>
</dbReference>
<dbReference type="PIRSF" id="PIRSF000398">
    <property type="entry name" value="M_m6A_EcoRV"/>
    <property type="match status" value="1"/>
</dbReference>
<evidence type="ECO:0000256" key="8">
    <source>
        <dbReference type="RuleBase" id="RU361257"/>
    </source>
</evidence>
<dbReference type="SUPFAM" id="SSF53335">
    <property type="entry name" value="S-adenosyl-L-methionine-dependent methyltransferases"/>
    <property type="match status" value="1"/>
</dbReference>
<dbReference type="Pfam" id="PF02086">
    <property type="entry name" value="MethyltransfD12"/>
    <property type="match status" value="1"/>
</dbReference>
<feature type="binding site" evidence="7">
    <location>
        <position position="51"/>
    </location>
    <ligand>
        <name>S-adenosyl-L-methionine</name>
        <dbReference type="ChEBI" id="CHEBI:59789"/>
    </ligand>
</feature>
<dbReference type="PATRIC" id="fig|1261127.3.peg.5593"/>
<dbReference type="PANTHER" id="PTHR30481">
    <property type="entry name" value="DNA ADENINE METHYLASE"/>
    <property type="match status" value="1"/>
</dbReference>
<proteinExistence type="inferred from homology"/>
<dbReference type="InterPro" id="IPR023095">
    <property type="entry name" value="Ade_MeTrfase_dom_2"/>
</dbReference>
<accession>A0A0F6RIZ3</accession>
<evidence type="ECO:0000256" key="6">
    <source>
        <dbReference type="ARBA" id="ARBA00047942"/>
    </source>
</evidence>
<dbReference type="PANTHER" id="PTHR30481:SF3">
    <property type="entry name" value="DNA ADENINE METHYLASE"/>
    <property type="match status" value="1"/>
</dbReference>
<dbReference type="Proteomes" id="UP000034085">
    <property type="component" value="Plasmid"/>
</dbReference>
<keyword evidence="4 8" id="KW-0808">Transferase</keyword>
<evidence type="ECO:0000256" key="2">
    <source>
        <dbReference type="ARBA" id="ARBA00011900"/>
    </source>
</evidence>
<geneLocation type="plasmid" evidence="9">
    <name>unnamed</name>
</geneLocation>
<dbReference type="InterPro" id="IPR012263">
    <property type="entry name" value="M_m6A_EcoRV"/>
</dbReference>
<evidence type="ECO:0000256" key="1">
    <source>
        <dbReference type="ARBA" id="ARBA00006594"/>
    </source>
</evidence>
<dbReference type="Gene3D" id="1.10.1020.10">
    <property type="entry name" value="Adenine-specific Methyltransferase, Domain 2"/>
    <property type="match status" value="1"/>
</dbReference>
<sequence>MKSVLKWVGAKHNIMASLKHVLPKGGRLIEPFGGSGAVMMNTNYPEYILADINSDLIDTYQSIFKSPEKVLSELKRLYCLGRSEDVYYELRSQFNNHDSASDTQAALFIYLNRFGHRGLCRYNRKGIFNVPWGYYANPYLPETELYAMAEKMSSATLLCAGFQTTLSMARQGDVVYCDPPYVNPGKFTAYHASGFTPAMQIELTRLLQALPERGIHVIASCHDAPDIRELYQDFAIHGVTARRSIFKGSGDGKTASEIFAVKLADMSKKGAAA</sequence>
<dbReference type="GO" id="GO:0032259">
    <property type="term" value="P:methylation"/>
    <property type="evidence" value="ECO:0007669"/>
    <property type="project" value="UniProtKB-KW"/>
</dbReference>
<dbReference type="HOGENOM" id="CLU_063430_0_1_6"/>
<evidence type="ECO:0000256" key="3">
    <source>
        <dbReference type="ARBA" id="ARBA00022603"/>
    </source>
</evidence>
<evidence type="ECO:0000313" key="9">
    <source>
        <dbReference type="EMBL" id="AKE62193.1"/>
    </source>
</evidence>
<dbReference type="Gene3D" id="3.40.50.150">
    <property type="entry name" value="Vaccinia Virus protein VP39"/>
    <property type="match status" value="1"/>
</dbReference>
<dbReference type="GO" id="GO:0043565">
    <property type="term" value="F:sequence-specific DNA binding"/>
    <property type="evidence" value="ECO:0007669"/>
    <property type="project" value="TreeGrafter"/>
</dbReference>
<dbReference type="GO" id="GO:0006298">
    <property type="term" value="P:mismatch repair"/>
    <property type="evidence" value="ECO:0007669"/>
    <property type="project" value="TreeGrafter"/>
</dbReference>
<dbReference type="PRINTS" id="PR00505">
    <property type="entry name" value="D12N6MTFRASE"/>
</dbReference>
<reference evidence="9 10" key="1">
    <citation type="submission" date="2015-03" db="EMBL/GenBank/DDBJ databases">
        <title>Complete genome sequence of Citrobacter amalonaticus Y19.</title>
        <authorList>
            <person name="Park S."/>
        </authorList>
    </citation>
    <scope>NUCLEOTIDE SEQUENCE [LARGE SCALE GENOMIC DNA]</scope>
    <source>
        <strain evidence="9 10">Y19</strain>
        <plasmid evidence="10">Plasmid</plasmid>
    </source>
</reference>
<comment type="similarity">
    <text evidence="1 8">Belongs to the N(4)/N(6)-methyltransferase family.</text>
</comment>
<dbReference type="KEGG" id="cama:F384_26950"/>
<keyword evidence="3 8" id="KW-0489">Methyltransferase</keyword>
<dbReference type="GO" id="GO:1904047">
    <property type="term" value="F:S-adenosyl-L-methionine binding"/>
    <property type="evidence" value="ECO:0007669"/>
    <property type="project" value="TreeGrafter"/>
</dbReference>
<keyword evidence="5 8" id="KW-0949">S-adenosyl-L-methionine</keyword>
<feature type="binding site" evidence="7">
    <location>
        <position position="11"/>
    </location>
    <ligand>
        <name>S-adenosyl-L-methionine</name>
        <dbReference type="ChEBI" id="CHEBI:59789"/>
    </ligand>
</feature>
<dbReference type="RefSeq" id="WP_008786812.1">
    <property type="nucleotide sequence ID" value="NZ_CP011133.1"/>
</dbReference>
<comment type="catalytic activity">
    <reaction evidence="6 8">
        <text>a 2'-deoxyadenosine in DNA + S-adenosyl-L-methionine = an N(6)-methyl-2'-deoxyadenosine in DNA + S-adenosyl-L-homocysteine + H(+)</text>
        <dbReference type="Rhea" id="RHEA:15197"/>
        <dbReference type="Rhea" id="RHEA-COMP:12418"/>
        <dbReference type="Rhea" id="RHEA-COMP:12419"/>
        <dbReference type="ChEBI" id="CHEBI:15378"/>
        <dbReference type="ChEBI" id="CHEBI:57856"/>
        <dbReference type="ChEBI" id="CHEBI:59789"/>
        <dbReference type="ChEBI" id="CHEBI:90615"/>
        <dbReference type="ChEBI" id="CHEBI:90616"/>
        <dbReference type="EC" id="2.1.1.72"/>
    </reaction>
</comment>